<comment type="caution">
    <text evidence="1">The sequence shown here is derived from an EMBL/GenBank/DDBJ whole genome shotgun (WGS) entry which is preliminary data.</text>
</comment>
<keyword evidence="2" id="KW-1185">Reference proteome</keyword>
<dbReference type="EMBL" id="JANBPU010000117">
    <property type="protein sequence ID" value="KAJ1916060.1"/>
    <property type="molecule type" value="Genomic_DNA"/>
</dbReference>
<name>A0A9W8DS50_9FUNG</name>
<proteinExistence type="predicted"/>
<sequence length="161" mass="18211">MVLSYGKTYIDDLLDFLELLPSSGYNISALNQSAIRNFLEIYLGFSLKDLGLRFPKILSNYEAYRKRIDEAEGDSIYSSEVTKDGLKDIVQFIGHVEAGVTDTCDQNEEEILNGAKMLLKLFGLYNIKLRKNVDFDKLGILTVAIDNALEHINDSSRLSKY</sequence>
<evidence type="ECO:0000313" key="2">
    <source>
        <dbReference type="Proteomes" id="UP001150538"/>
    </source>
</evidence>
<protein>
    <submittedName>
        <fullName evidence="1">Uncharacterized protein</fullName>
    </submittedName>
</protein>
<organism evidence="1 2">
    <name type="scientific">Mycoemilia scoparia</name>
    <dbReference type="NCBI Taxonomy" id="417184"/>
    <lineage>
        <taxon>Eukaryota</taxon>
        <taxon>Fungi</taxon>
        <taxon>Fungi incertae sedis</taxon>
        <taxon>Zoopagomycota</taxon>
        <taxon>Kickxellomycotina</taxon>
        <taxon>Kickxellomycetes</taxon>
        <taxon>Kickxellales</taxon>
        <taxon>Kickxellaceae</taxon>
        <taxon>Mycoemilia</taxon>
    </lineage>
</organism>
<evidence type="ECO:0000313" key="1">
    <source>
        <dbReference type="EMBL" id="KAJ1916060.1"/>
    </source>
</evidence>
<dbReference type="Proteomes" id="UP001150538">
    <property type="component" value="Unassembled WGS sequence"/>
</dbReference>
<reference evidence="1" key="1">
    <citation type="submission" date="2022-07" db="EMBL/GenBank/DDBJ databases">
        <title>Phylogenomic reconstructions and comparative analyses of Kickxellomycotina fungi.</title>
        <authorList>
            <person name="Reynolds N.K."/>
            <person name="Stajich J.E."/>
            <person name="Barry K."/>
            <person name="Grigoriev I.V."/>
            <person name="Crous P."/>
            <person name="Smith M.E."/>
        </authorList>
    </citation>
    <scope>NUCLEOTIDE SEQUENCE</scope>
    <source>
        <strain evidence="1">NBRC 100468</strain>
    </source>
</reference>
<accession>A0A9W8DS50</accession>
<gene>
    <name evidence="1" type="ORF">H4219_003992</name>
</gene>
<dbReference type="AlphaFoldDB" id="A0A9W8DS50"/>